<dbReference type="PANTHER" id="PTHR47570">
    <property type="entry name" value="ZINC ION BINDING PROTEIN"/>
    <property type="match status" value="1"/>
</dbReference>
<gene>
    <name evidence="2" type="ORF">BD410DRAFT_754422</name>
</gene>
<name>A0A4Y7PS37_9AGAM</name>
<dbReference type="PANTHER" id="PTHR47570:SF1">
    <property type="entry name" value="ZINC ION BINDING PROTEIN"/>
    <property type="match status" value="1"/>
</dbReference>
<reference evidence="2 3" key="1">
    <citation type="submission" date="2018-06" db="EMBL/GenBank/DDBJ databases">
        <title>A transcriptomic atlas of mushroom development highlights an independent origin of complex multicellularity.</title>
        <authorList>
            <consortium name="DOE Joint Genome Institute"/>
            <person name="Krizsan K."/>
            <person name="Almasi E."/>
            <person name="Merenyi Z."/>
            <person name="Sahu N."/>
            <person name="Viragh M."/>
            <person name="Koszo T."/>
            <person name="Mondo S."/>
            <person name="Kiss B."/>
            <person name="Balint B."/>
            <person name="Kues U."/>
            <person name="Barry K."/>
            <person name="Hegedus J.C."/>
            <person name="Henrissat B."/>
            <person name="Johnson J."/>
            <person name="Lipzen A."/>
            <person name="Ohm R."/>
            <person name="Nagy I."/>
            <person name="Pangilinan J."/>
            <person name="Yan J."/>
            <person name="Xiong Y."/>
            <person name="Grigoriev I.V."/>
            <person name="Hibbett D.S."/>
            <person name="Nagy L.G."/>
        </authorList>
    </citation>
    <scope>NUCLEOTIDE SEQUENCE [LARGE SCALE GENOMIC DNA]</scope>
    <source>
        <strain evidence="2 3">SZMC22713</strain>
    </source>
</reference>
<proteinExistence type="predicted"/>
<dbReference type="InterPro" id="IPR046824">
    <property type="entry name" value="Mss51-like_C"/>
</dbReference>
<protein>
    <recommendedName>
        <fullName evidence="1">Mitochondrial splicing suppressor 51-like C-terminal domain-containing protein</fullName>
    </recommendedName>
</protein>
<dbReference type="Proteomes" id="UP000294933">
    <property type="component" value="Unassembled WGS sequence"/>
</dbReference>
<feature type="non-terminal residue" evidence="2">
    <location>
        <position position="255"/>
    </location>
</feature>
<dbReference type="VEuPathDB" id="FungiDB:BD410DRAFT_754422"/>
<organism evidence="2 3">
    <name type="scientific">Rickenella mellea</name>
    <dbReference type="NCBI Taxonomy" id="50990"/>
    <lineage>
        <taxon>Eukaryota</taxon>
        <taxon>Fungi</taxon>
        <taxon>Dikarya</taxon>
        <taxon>Basidiomycota</taxon>
        <taxon>Agaricomycotina</taxon>
        <taxon>Agaricomycetes</taxon>
        <taxon>Hymenochaetales</taxon>
        <taxon>Rickenellaceae</taxon>
        <taxon>Rickenella</taxon>
    </lineage>
</organism>
<sequence length="255" mass="28740">MPKYPPIFEHNWRSYYDWRGIPLKSPAALLLHWPLSVYRLLFLLGFVPQDVEESRRKLVLYYIGVQQELDCLPVFGELALLLPNTDVELIMFGQRAYQLTTLAKPPALASRDYVFEYTAPAECGAGSVRIRLDKTSDYWDPATIMFDHPHPFPDAFIGLNSGISAHKQWAPVVIMSRALGIPFGITDFNRDCLAADANEYPVMLRSAVTDVRIDRLVGCCKAKAVLESIAQPCAKALNPFMKPRAYRVLTGHLPS</sequence>
<keyword evidence="3" id="KW-1185">Reference proteome</keyword>
<feature type="domain" description="Mitochondrial splicing suppressor 51-like C-terminal" evidence="1">
    <location>
        <begin position="34"/>
        <end position="205"/>
    </location>
</feature>
<dbReference type="AlphaFoldDB" id="A0A4Y7PS37"/>
<dbReference type="EMBL" id="ML170222">
    <property type="protein sequence ID" value="TDL17379.1"/>
    <property type="molecule type" value="Genomic_DNA"/>
</dbReference>
<dbReference type="Pfam" id="PF20179">
    <property type="entry name" value="MSS51_C"/>
    <property type="match status" value="1"/>
</dbReference>
<dbReference type="OrthoDB" id="432970at2759"/>
<evidence type="ECO:0000313" key="2">
    <source>
        <dbReference type="EMBL" id="TDL17379.1"/>
    </source>
</evidence>
<evidence type="ECO:0000313" key="3">
    <source>
        <dbReference type="Proteomes" id="UP000294933"/>
    </source>
</evidence>
<accession>A0A4Y7PS37</accession>
<evidence type="ECO:0000259" key="1">
    <source>
        <dbReference type="Pfam" id="PF20179"/>
    </source>
</evidence>